<comment type="caution">
    <text evidence="4">The sequence shown here is derived from an EMBL/GenBank/DDBJ whole genome shotgun (WGS) entry which is preliminary data.</text>
</comment>
<dbReference type="PANTHER" id="PTHR33359:SF1">
    <property type="entry name" value="MOLYBDOPTERIN SYNTHASE SULFUR CARRIER SUBUNIT"/>
    <property type="match status" value="1"/>
</dbReference>
<dbReference type="UniPathway" id="UPA00344"/>
<dbReference type="SUPFAM" id="SSF54285">
    <property type="entry name" value="MoaD/ThiS"/>
    <property type="match status" value="1"/>
</dbReference>
<keyword evidence="5" id="KW-1185">Reference proteome</keyword>
<dbReference type="RefSeq" id="WP_146525946.1">
    <property type="nucleotide sequence ID" value="NZ_SJPV01000003.1"/>
</dbReference>
<dbReference type="AlphaFoldDB" id="A0A5C6DTN0"/>
<dbReference type="Proteomes" id="UP000319143">
    <property type="component" value="Unassembled WGS sequence"/>
</dbReference>
<evidence type="ECO:0000256" key="3">
    <source>
        <dbReference type="ARBA" id="ARBA00024247"/>
    </source>
</evidence>
<dbReference type="PANTHER" id="PTHR33359">
    <property type="entry name" value="MOLYBDOPTERIN SYNTHASE SULFUR CARRIER SUBUNIT"/>
    <property type="match status" value="1"/>
</dbReference>
<keyword evidence="1" id="KW-0547">Nucleotide-binding</keyword>
<dbReference type="Gene3D" id="3.10.20.30">
    <property type="match status" value="1"/>
</dbReference>
<comment type="similarity">
    <text evidence="2">Belongs to the MoaD family.</text>
</comment>
<dbReference type="GO" id="GO:0000166">
    <property type="term" value="F:nucleotide binding"/>
    <property type="evidence" value="ECO:0007669"/>
    <property type="project" value="UniProtKB-KW"/>
</dbReference>
<gene>
    <name evidence="4" type="ORF">Poly41_20590</name>
</gene>
<evidence type="ECO:0000256" key="2">
    <source>
        <dbReference type="ARBA" id="ARBA00024200"/>
    </source>
</evidence>
<dbReference type="Pfam" id="PF02597">
    <property type="entry name" value="ThiS"/>
    <property type="match status" value="1"/>
</dbReference>
<proteinExistence type="inferred from homology"/>
<dbReference type="InterPro" id="IPR016155">
    <property type="entry name" value="Mopterin_synth/thiamin_S_b"/>
</dbReference>
<dbReference type="OrthoDB" id="7066694at2"/>
<dbReference type="EMBL" id="SJPV01000003">
    <property type="protein sequence ID" value="TWU39237.1"/>
    <property type="molecule type" value="Genomic_DNA"/>
</dbReference>
<sequence>MKFNVLLFAAVREAADADAIAIELNDDATAKDVLEEVAQRLPSVSGLLPACRVALDSRYVAPDTAVAAATEIAIIPPVSGG</sequence>
<dbReference type="CDD" id="cd00754">
    <property type="entry name" value="Ubl_MoaD"/>
    <property type="match status" value="1"/>
</dbReference>
<dbReference type="GO" id="GO:0006777">
    <property type="term" value="P:Mo-molybdopterin cofactor biosynthetic process"/>
    <property type="evidence" value="ECO:0007669"/>
    <property type="project" value="InterPro"/>
</dbReference>
<accession>A0A5C6DTN0</accession>
<evidence type="ECO:0000256" key="1">
    <source>
        <dbReference type="ARBA" id="ARBA00022741"/>
    </source>
</evidence>
<evidence type="ECO:0000313" key="4">
    <source>
        <dbReference type="EMBL" id="TWU39237.1"/>
    </source>
</evidence>
<protein>
    <recommendedName>
        <fullName evidence="3">Molybdopterin synthase sulfur carrier subunit</fullName>
    </recommendedName>
</protein>
<reference evidence="4 5" key="1">
    <citation type="submission" date="2019-02" db="EMBL/GenBank/DDBJ databases">
        <title>Deep-cultivation of Planctomycetes and their phenomic and genomic characterization uncovers novel biology.</title>
        <authorList>
            <person name="Wiegand S."/>
            <person name="Jogler M."/>
            <person name="Boedeker C."/>
            <person name="Pinto D."/>
            <person name="Vollmers J."/>
            <person name="Rivas-Marin E."/>
            <person name="Kohn T."/>
            <person name="Peeters S.H."/>
            <person name="Heuer A."/>
            <person name="Rast P."/>
            <person name="Oberbeckmann S."/>
            <person name="Bunk B."/>
            <person name="Jeske O."/>
            <person name="Meyerdierks A."/>
            <person name="Storesund J.E."/>
            <person name="Kallscheuer N."/>
            <person name="Luecker S."/>
            <person name="Lage O.M."/>
            <person name="Pohl T."/>
            <person name="Merkel B.J."/>
            <person name="Hornburger P."/>
            <person name="Mueller R.-W."/>
            <person name="Bruemmer F."/>
            <person name="Labrenz M."/>
            <person name="Spormann A.M."/>
            <person name="Op Den Camp H."/>
            <person name="Overmann J."/>
            <person name="Amann R."/>
            <person name="Jetten M.S.M."/>
            <person name="Mascher T."/>
            <person name="Medema M.H."/>
            <person name="Devos D.P."/>
            <person name="Kaster A.-K."/>
            <person name="Ovreas L."/>
            <person name="Rohde M."/>
            <person name="Galperin M.Y."/>
            <person name="Jogler C."/>
        </authorList>
    </citation>
    <scope>NUCLEOTIDE SEQUENCE [LARGE SCALE GENOMIC DNA]</scope>
    <source>
        <strain evidence="4 5">Poly41</strain>
    </source>
</reference>
<dbReference type="InterPro" id="IPR044672">
    <property type="entry name" value="MOCS2A"/>
</dbReference>
<dbReference type="GO" id="GO:1990133">
    <property type="term" value="C:molybdopterin adenylyltransferase complex"/>
    <property type="evidence" value="ECO:0007669"/>
    <property type="project" value="TreeGrafter"/>
</dbReference>
<organism evidence="4 5">
    <name type="scientific">Novipirellula artificiosorum</name>
    <dbReference type="NCBI Taxonomy" id="2528016"/>
    <lineage>
        <taxon>Bacteria</taxon>
        <taxon>Pseudomonadati</taxon>
        <taxon>Planctomycetota</taxon>
        <taxon>Planctomycetia</taxon>
        <taxon>Pirellulales</taxon>
        <taxon>Pirellulaceae</taxon>
        <taxon>Novipirellula</taxon>
    </lineage>
</organism>
<dbReference type="InterPro" id="IPR003749">
    <property type="entry name" value="ThiS/MoaD-like"/>
</dbReference>
<dbReference type="InterPro" id="IPR012675">
    <property type="entry name" value="Beta-grasp_dom_sf"/>
</dbReference>
<evidence type="ECO:0000313" key="5">
    <source>
        <dbReference type="Proteomes" id="UP000319143"/>
    </source>
</evidence>
<name>A0A5C6DTN0_9BACT</name>